<dbReference type="PROSITE" id="PS51303">
    <property type="entry name" value="PET"/>
    <property type="match status" value="1"/>
</dbReference>
<dbReference type="Gene3D" id="2.10.110.10">
    <property type="entry name" value="Cysteine Rich Protein"/>
    <property type="match status" value="3"/>
</dbReference>
<keyword evidence="1 5" id="KW-0479">Metal-binding</keyword>
<evidence type="ECO:0000256" key="2">
    <source>
        <dbReference type="ARBA" id="ARBA00022737"/>
    </source>
</evidence>
<evidence type="ECO:0000313" key="9">
    <source>
        <dbReference type="Proteomes" id="UP001353858"/>
    </source>
</evidence>
<dbReference type="Pfam" id="PF06297">
    <property type="entry name" value="PET"/>
    <property type="match status" value="1"/>
</dbReference>
<proteinExistence type="predicted"/>
<evidence type="ECO:0000259" key="7">
    <source>
        <dbReference type="PROSITE" id="PS51303"/>
    </source>
</evidence>
<keyword evidence="4 5" id="KW-0440">LIM domain</keyword>
<dbReference type="PANTHER" id="PTHR24211">
    <property type="entry name" value="LIM DOMAIN-CONTAINING PROTEIN"/>
    <property type="match status" value="1"/>
</dbReference>
<evidence type="ECO:0000256" key="5">
    <source>
        <dbReference type="PROSITE-ProRule" id="PRU00125"/>
    </source>
</evidence>
<dbReference type="FunFam" id="2.10.110.10:FF:000005">
    <property type="entry name" value="Testin isoform 1"/>
    <property type="match status" value="1"/>
</dbReference>
<feature type="domain" description="LIM zinc-binding" evidence="6">
    <location>
        <begin position="575"/>
        <end position="635"/>
    </location>
</feature>
<feature type="domain" description="PET" evidence="7">
    <location>
        <begin position="84"/>
        <end position="191"/>
    </location>
</feature>
<protein>
    <recommendedName>
        <fullName evidence="10">Testin</fullName>
    </recommendedName>
</protein>
<feature type="domain" description="LIM zinc-binding" evidence="6">
    <location>
        <begin position="509"/>
        <end position="574"/>
    </location>
</feature>
<dbReference type="EMBL" id="JARPUR010000004">
    <property type="protein sequence ID" value="KAK4878724.1"/>
    <property type="molecule type" value="Genomic_DNA"/>
</dbReference>
<dbReference type="InterPro" id="IPR047120">
    <property type="entry name" value="Pk/Esn/Tes"/>
</dbReference>
<dbReference type="PANTHER" id="PTHR24211:SF22">
    <property type="entry name" value="TESTIN"/>
    <property type="match status" value="1"/>
</dbReference>
<reference evidence="9" key="1">
    <citation type="submission" date="2023-01" db="EMBL/GenBank/DDBJ databases">
        <title>Key to firefly adult light organ development and bioluminescence: homeobox transcription factors regulate luciferase expression and transportation to peroxisome.</title>
        <authorList>
            <person name="Fu X."/>
        </authorList>
    </citation>
    <scope>NUCLEOTIDE SEQUENCE [LARGE SCALE GENOMIC DNA]</scope>
</reference>
<evidence type="ECO:0008006" key="10">
    <source>
        <dbReference type="Google" id="ProtNLM"/>
    </source>
</evidence>
<evidence type="ECO:0000313" key="8">
    <source>
        <dbReference type="EMBL" id="KAK4878724.1"/>
    </source>
</evidence>
<dbReference type="Pfam" id="PF00412">
    <property type="entry name" value="LIM"/>
    <property type="match status" value="3"/>
</dbReference>
<comment type="caution">
    <text evidence="8">The sequence shown here is derived from an EMBL/GenBank/DDBJ whole genome shotgun (WGS) entry which is preliminary data.</text>
</comment>
<organism evidence="8 9">
    <name type="scientific">Aquatica leii</name>
    <dbReference type="NCBI Taxonomy" id="1421715"/>
    <lineage>
        <taxon>Eukaryota</taxon>
        <taxon>Metazoa</taxon>
        <taxon>Ecdysozoa</taxon>
        <taxon>Arthropoda</taxon>
        <taxon>Hexapoda</taxon>
        <taxon>Insecta</taxon>
        <taxon>Pterygota</taxon>
        <taxon>Neoptera</taxon>
        <taxon>Endopterygota</taxon>
        <taxon>Coleoptera</taxon>
        <taxon>Polyphaga</taxon>
        <taxon>Elateriformia</taxon>
        <taxon>Elateroidea</taxon>
        <taxon>Lampyridae</taxon>
        <taxon>Luciolinae</taxon>
        <taxon>Aquatica</taxon>
    </lineage>
</organism>
<dbReference type="SMART" id="SM00132">
    <property type="entry name" value="LIM"/>
    <property type="match status" value="3"/>
</dbReference>
<evidence type="ECO:0000256" key="3">
    <source>
        <dbReference type="ARBA" id="ARBA00022833"/>
    </source>
</evidence>
<dbReference type="PROSITE" id="PS00478">
    <property type="entry name" value="LIM_DOMAIN_1"/>
    <property type="match status" value="2"/>
</dbReference>
<dbReference type="InterPro" id="IPR001781">
    <property type="entry name" value="Znf_LIM"/>
</dbReference>
<dbReference type="AlphaFoldDB" id="A0AAN7P7S2"/>
<gene>
    <name evidence="8" type="ORF">RN001_011230</name>
</gene>
<keyword evidence="9" id="KW-1185">Reference proteome</keyword>
<evidence type="ECO:0000256" key="1">
    <source>
        <dbReference type="ARBA" id="ARBA00022723"/>
    </source>
</evidence>
<accession>A0AAN7P7S2</accession>
<keyword evidence="2" id="KW-0677">Repeat</keyword>
<dbReference type="Proteomes" id="UP001353858">
    <property type="component" value="Unassembled WGS sequence"/>
</dbReference>
<dbReference type="GO" id="GO:0008270">
    <property type="term" value="F:zinc ion binding"/>
    <property type="evidence" value="ECO:0007669"/>
    <property type="project" value="InterPro"/>
</dbReference>
<evidence type="ECO:0000259" key="6">
    <source>
        <dbReference type="PROSITE" id="PS50023"/>
    </source>
</evidence>
<dbReference type="InterPro" id="IPR010442">
    <property type="entry name" value="PET_domain"/>
</dbReference>
<name>A0AAN7P7S2_9COLE</name>
<dbReference type="SUPFAM" id="SSF57716">
    <property type="entry name" value="Glucocorticoid receptor-like (DNA-binding domain)"/>
    <property type="match status" value="2"/>
</dbReference>
<dbReference type="PROSITE" id="PS50023">
    <property type="entry name" value="LIM_DOMAIN_2"/>
    <property type="match status" value="2"/>
</dbReference>
<sequence length="697" mass="79499">MSEEKQEGPKWLKELEEKRERRLKARLGHEAGAGSPCLTCENKCPGLDLHFWRKICKNCKCGKENHDVDDDDIYGWAQFQLLGSKPNKAKKIVLPGRKDAVELEWTPKGQSEIVDTYLKELPINLLPIKGSPAAQERKQLLQKQIPLHDIDPALCHALSDHEIKQMNDYVAHVKQNSVGMGHILKLNEILKNRLVNPQYKTKRTPMQLSQSQNIILQGVDRSKDPHLSDLQKNLNELHLSRPTLINVQQNMKYPNQPFDNIQSGITGSVRDVTYPTYQRSDDIPVDDKLQYSKLINYPSRYNHEVSSIGQSHKDLQSQIPNQPYSHQIDSQQQHKVNPVKDLHAQLHTVFPDLDCSNQLYPNHPVSNTIDSQIGTKPSIKDIHARTLDNNVIYPDMNVNFKLGDLKANPELLTLTNVPNKLRTTDQQNPITSFKDLAYSTYDSHLQPHYNPSMLNVEEQNVEPLNVSVGLINDIEYPTVKIAEEMQNDFVTRDVRKKPILDFSHSDILPSCHKCNKMFDVSSLVIGIGHSEALWHVDCFKCTGCNQNLADMMYFYHKESGEIYCGRDYAKIRGIPRCQACDELIFVKEYCLAENSTFHVKHFCCFECDKPLAGQNYVMEDLQPLCVPCFEMVKAEKCRACSMVIKPDEQGANLKGVHFHANDQCFSCKTCKKALLDAKILFKNSNLYCSAPCFADDK</sequence>
<evidence type="ECO:0000256" key="4">
    <source>
        <dbReference type="ARBA" id="ARBA00023038"/>
    </source>
</evidence>
<dbReference type="CDD" id="cd09341">
    <property type="entry name" value="LIM2_Testin_like"/>
    <property type="match status" value="1"/>
</dbReference>
<keyword evidence="3 5" id="KW-0862">Zinc</keyword>